<name>J8E446_BACCE</name>
<feature type="domain" description="Endonuclease/exonuclease/phosphatase" evidence="9">
    <location>
        <begin position="12"/>
        <end position="121"/>
    </location>
</feature>
<keyword evidence="4" id="KW-0479">Metal-binding</keyword>
<dbReference type="InterPro" id="IPR051547">
    <property type="entry name" value="TDP2-like"/>
</dbReference>
<reference evidence="10 11" key="1">
    <citation type="submission" date="2012-04" db="EMBL/GenBank/DDBJ databases">
        <title>The Genome Sequence of Bacillus cereus MC67.</title>
        <authorList>
            <consortium name="The Broad Institute Genome Sequencing Platform"/>
            <consortium name="The Broad Institute Genome Sequencing Center for Infectious Disease"/>
            <person name="Feldgarden M."/>
            <person name="Van der Auwera G.A."/>
            <person name="Mahillon J."/>
            <person name="Duprez V."/>
            <person name="Timmery S."/>
            <person name="Mattelet C."/>
            <person name="Dierick K."/>
            <person name="Sun M."/>
            <person name="Yu Z."/>
            <person name="Zhu L."/>
            <person name="Hu X."/>
            <person name="Shank E.B."/>
            <person name="Swiecicka I."/>
            <person name="Hansen B.M."/>
            <person name="Andrup L."/>
            <person name="Young S.K."/>
            <person name="Zeng Q."/>
            <person name="Gargeya S."/>
            <person name="Fitzgerald M."/>
            <person name="Haas B."/>
            <person name="Abouelleil A."/>
            <person name="Alvarado L."/>
            <person name="Arachchi H.M."/>
            <person name="Berlin A."/>
            <person name="Chapman S.B."/>
            <person name="Goldberg J."/>
            <person name="Griggs A."/>
            <person name="Gujja S."/>
            <person name="Hansen M."/>
            <person name="Howarth C."/>
            <person name="Imamovic A."/>
            <person name="Larimer J."/>
            <person name="McCowen C."/>
            <person name="Montmayeur A."/>
            <person name="Murphy C."/>
            <person name="Neiman D."/>
            <person name="Pearson M."/>
            <person name="Priest M."/>
            <person name="Roberts A."/>
            <person name="Saif S."/>
            <person name="Shea T."/>
            <person name="Sisk P."/>
            <person name="Sykes S."/>
            <person name="Wortman J."/>
            <person name="Nusbaum C."/>
            <person name="Birren B."/>
        </authorList>
    </citation>
    <scope>NUCLEOTIDE SEQUENCE [LARGE SCALE GENOMIC DNA]</scope>
    <source>
        <strain evidence="10 11">MC67</strain>
    </source>
</reference>
<keyword evidence="5" id="KW-0227">DNA damage</keyword>
<proteinExistence type="predicted"/>
<comment type="caution">
    <text evidence="10">The sequence shown here is derived from an EMBL/GenBank/DDBJ whole genome shotgun (WGS) entry which is preliminary data.</text>
</comment>
<evidence type="ECO:0000256" key="2">
    <source>
        <dbReference type="ARBA" id="ARBA00001946"/>
    </source>
</evidence>
<dbReference type="Proteomes" id="UP000006997">
    <property type="component" value="Unassembled WGS sequence"/>
</dbReference>
<protein>
    <recommendedName>
        <fullName evidence="9">Endonuclease/exonuclease/phosphatase domain-containing protein</fullName>
    </recommendedName>
</protein>
<evidence type="ECO:0000256" key="3">
    <source>
        <dbReference type="ARBA" id="ARBA00022722"/>
    </source>
</evidence>
<dbReference type="GO" id="GO:0006302">
    <property type="term" value="P:double-strand break repair"/>
    <property type="evidence" value="ECO:0007669"/>
    <property type="project" value="TreeGrafter"/>
</dbReference>
<dbReference type="Gene3D" id="3.60.10.10">
    <property type="entry name" value="Endonuclease/exonuclease/phosphatase"/>
    <property type="match status" value="1"/>
</dbReference>
<dbReference type="PANTHER" id="PTHR15822">
    <property type="entry name" value="TRAF AND TNF RECEPTOR-ASSOCIATED PROTEIN"/>
    <property type="match status" value="1"/>
</dbReference>
<dbReference type="EMBL" id="AHEN01000055">
    <property type="protein sequence ID" value="EJQ91766.1"/>
    <property type="molecule type" value="Genomic_DNA"/>
</dbReference>
<keyword evidence="6" id="KW-0378">Hydrolase</keyword>
<dbReference type="GO" id="GO:0003697">
    <property type="term" value="F:single-stranded DNA binding"/>
    <property type="evidence" value="ECO:0007669"/>
    <property type="project" value="TreeGrafter"/>
</dbReference>
<comment type="cofactor">
    <cofactor evidence="1">
        <name>Mn(2+)</name>
        <dbReference type="ChEBI" id="CHEBI:29035"/>
    </cofactor>
</comment>
<dbReference type="GO" id="GO:0004518">
    <property type="term" value="F:nuclease activity"/>
    <property type="evidence" value="ECO:0007669"/>
    <property type="project" value="UniProtKB-KW"/>
</dbReference>
<evidence type="ECO:0000313" key="10">
    <source>
        <dbReference type="EMBL" id="EJQ91766.1"/>
    </source>
</evidence>
<accession>J8E446</accession>
<dbReference type="Pfam" id="PF03372">
    <property type="entry name" value="Exo_endo_phos"/>
    <property type="match status" value="1"/>
</dbReference>
<dbReference type="GO" id="GO:0046872">
    <property type="term" value="F:metal ion binding"/>
    <property type="evidence" value="ECO:0007669"/>
    <property type="project" value="UniProtKB-KW"/>
</dbReference>
<dbReference type="PATRIC" id="fig|1053219.3.peg.5639"/>
<evidence type="ECO:0000256" key="5">
    <source>
        <dbReference type="ARBA" id="ARBA00022763"/>
    </source>
</evidence>
<dbReference type="InterPro" id="IPR005135">
    <property type="entry name" value="Endo/exonuclease/phosphatase"/>
</dbReference>
<dbReference type="HOGENOM" id="CLU_1933729_0_0_9"/>
<evidence type="ECO:0000313" key="11">
    <source>
        <dbReference type="Proteomes" id="UP000006997"/>
    </source>
</evidence>
<evidence type="ECO:0000256" key="8">
    <source>
        <dbReference type="ARBA" id="ARBA00023204"/>
    </source>
</evidence>
<evidence type="ECO:0000256" key="7">
    <source>
        <dbReference type="ARBA" id="ARBA00022842"/>
    </source>
</evidence>
<keyword evidence="3" id="KW-0540">Nuclease</keyword>
<dbReference type="GO" id="GO:0005737">
    <property type="term" value="C:cytoplasm"/>
    <property type="evidence" value="ECO:0007669"/>
    <property type="project" value="TreeGrafter"/>
</dbReference>
<evidence type="ECO:0000256" key="1">
    <source>
        <dbReference type="ARBA" id="ARBA00001936"/>
    </source>
</evidence>
<dbReference type="InterPro" id="IPR036691">
    <property type="entry name" value="Endo/exonu/phosph_ase_sf"/>
</dbReference>
<dbReference type="SUPFAM" id="SSF56219">
    <property type="entry name" value="DNase I-like"/>
    <property type="match status" value="1"/>
</dbReference>
<keyword evidence="7" id="KW-0460">Magnesium</keyword>
<evidence type="ECO:0000256" key="4">
    <source>
        <dbReference type="ARBA" id="ARBA00022723"/>
    </source>
</evidence>
<keyword evidence="8" id="KW-0234">DNA repair</keyword>
<organism evidence="10 11">
    <name type="scientific">Bacillus cereus MC67</name>
    <dbReference type="NCBI Taxonomy" id="1053219"/>
    <lineage>
        <taxon>Bacteria</taxon>
        <taxon>Bacillati</taxon>
        <taxon>Bacillota</taxon>
        <taxon>Bacilli</taxon>
        <taxon>Bacillales</taxon>
        <taxon>Bacillaceae</taxon>
        <taxon>Bacillus</taxon>
        <taxon>Bacillus cereus group</taxon>
    </lineage>
</organism>
<dbReference type="GO" id="GO:0070260">
    <property type="term" value="F:5'-tyrosyl-DNA phosphodiesterase activity"/>
    <property type="evidence" value="ECO:0007669"/>
    <property type="project" value="TreeGrafter"/>
</dbReference>
<sequence length="130" mass="14385">MINTRLDPTVENIRNAQALEILQGPANTSLPVIITGDLNAIPNSTTYNLFITTGFKDTWNKVGEGPGFTHEQTPDLLNAISMLIERFDYILFKNGWEPIKAELVGESQNDRTQTGLWPSDHAGVFASLLL</sequence>
<dbReference type="PANTHER" id="PTHR15822:SF4">
    <property type="entry name" value="TYROSYL-DNA PHOSPHODIESTERASE 2"/>
    <property type="match status" value="1"/>
</dbReference>
<evidence type="ECO:0000256" key="6">
    <source>
        <dbReference type="ARBA" id="ARBA00022801"/>
    </source>
</evidence>
<gene>
    <name evidence="10" type="ORF">II3_05506</name>
</gene>
<evidence type="ECO:0000259" key="9">
    <source>
        <dbReference type="Pfam" id="PF03372"/>
    </source>
</evidence>
<comment type="cofactor">
    <cofactor evidence="2">
        <name>Mg(2+)</name>
        <dbReference type="ChEBI" id="CHEBI:18420"/>
    </cofactor>
</comment>
<dbReference type="AlphaFoldDB" id="J8E446"/>